<dbReference type="Proteomes" id="UP000054565">
    <property type="component" value="Unassembled WGS sequence"/>
</dbReference>
<feature type="region of interest" description="Disordered" evidence="1">
    <location>
        <begin position="1"/>
        <end position="24"/>
    </location>
</feature>
<dbReference type="EMBL" id="DS028094">
    <property type="protein sequence ID" value="KMP03902.1"/>
    <property type="molecule type" value="Genomic_DNA"/>
</dbReference>
<accession>A0A0J7B259</accession>
<feature type="compositionally biased region" description="Basic and acidic residues" evidence="1">
    <location>
        <begin position="8"/>
        <end position="18"/>
    </location>
</feature>
<evidence type="ECO:0000256" key="1">
    <source>
        <dbReference type="SAM" id="MobiDB-lite"/>
    </source>
</evidence>
<name>A0A0J7B259_COCIT</name>
<sequence>MMLSTRYGLKEPHEDRRQAKSNTSIFLSSSNESQAMWKQRGCRPRKAHTQQPQKFPKLLKVEKLSVPSKFGLCADERPEGTLGSRPHFSKVAKISLTSEKGNWWKEVQYLQASSRLNKK</sequence>
<evidence type="ECO:0000313" key="2">
    <source>
        <dbReference type="EMBL" id="KMP03902.1"/>
    </source>
</evidence>
<gene>
    <name evidence="2" type="ORF">CIRG_03594</name>
</gene>
<protein>
    <submittedName>
        <fullName evidence="2">Uncharacterized protein</fullName>
    </submittedName>
</protein>
<dbReference type="AlphaFoldDB" id="A0A0J7B259"/>
<organism evidence="2 3">
    <name type="scientific">Coccidioides immitis RMSCC 2394</name>
    <dbReference type="NCBI Taxonomy" id="404692"/>
    <lineage>
        <taxon>Eukaryota</taxon>
        <taxon>Fungi</taxon>
        <taxon>Dikarya</taxon>
        <taxon>Ascomycota</taxon>
        <taxon>Pezizomycotina</taxon>
        <taxon>Eurotiomycetes</taxon>
        <taxon>Eurotiomycetidae</taxon>
        <taxon>Onygenales</taxon>
        <taxon>Onygenaceae</taxon>
        <taxon>Coccidioides</taxon>
    </lineage>
</organism>
<evidence type="ECO:0000313" key="3">
    <source>
        <dbReference type="Proteomes" id="UP000054565"/>
    </source>
</evidence>
<proteinExistence type="predicted"/>
<reference evidence="3" key="1">
    <citation type="journal article" date="2010" name="Genome Res.">
        <title>Population genomic sequencing of Coccidioides fungi reveals recent hybridization and transposon control.</title>
        <authorList>
            <person name="Neafsey D.E."/>
            <person name="Barker B.M."/>
            <person name="Sharpton T.J."/>
            <person name="Stajich J.E."/>
            <person name="Park D.J."/>
            <person name="Whiston E."/>
            <person name="Hung C.-Y."/>
            <person name="McMahan C."/>
            <person name="White J."/>
            <person name="Sykes S."/>
            <person name="Heiman D."/>
            <person name="Young S."/>
            <person name="Zeng Q."/>
            <person name="Abouelleil A."/>
            <person name="Aftuck L."/>
            <person name="Bessette D."/>
            <person name="Brown A."/>
            <person name="FitzGerald M."/>
            <person name="Lui A."/>
            <person name="Macdonald J.P."/>
            <person name="Priest M."/>
            <person name="Orbach M.J."/>
            <person name="Galgiani J.N."/>
            <person name="Kirkland T.N."/>
            <person name="Cole G.T."/>
            <person name="Birren B.W."/>
            <person name="Henn M.R."/>
            <person name="Taylor J.W."/>
            <person name="Rounsley S.D."/>
        </authorList>
    </citation>
    <scope>NUCLEOTIDE SEQUENCE [LARGE SCALE GENOMIC DNA]</scope>
    <source>
        <strain evidence="3">RMSCC 2394</strain>
    </source>
</reference>